<dbReference type="PROSITE" id="PS51898">
    <property type="entry name" value="TYR_RECOMBINASE"/>
    <property type="match status" value="1"/>
</dbReference>
<gene>
    <name evidence="5" type="ORF">C7B47_15095</name>
</gene>
<accession>A0A2T2WQ05</accession>
<dbReference type="InterPro" id="IPR011010">
    <property type="entry name" value="DNA_brk_join_enz"/>
</dbReference>
<dbReference type="InterPro" id="IPR013762">
    <property type="entry name" value="Integrase-like_cat_sf"/>
</dbReference>
<comment type="similarity">
    <text evidence="1">Belongs to the 'phage' integrase family.</text>
</comment>
<dbReference type="AlphaFoldDB" id="A0A2T2WQ05"/>
<feature type="domain" description="Tyr recombinase" evidence="4">
    <location>
        <begin position="326"/>
        <end position="521"/>
    </location>
</feature>
<organism evidence="5 6">
    <name type="scientific">Sulfobacillus thermosulfidooxidans</name>
    <dbReference type="NCBI Taxonomy" id="28034"/>
    <lineage>
        <taxon>Bacteria</taxon>
        <taxon>Bacillati</taxon>
        <taxon>Bacillota</taxon>
        <taxon>Clostridia</taxon>
        <taxon>Eubacteriales</taxon>
        <taxon>Clostridiales Family XVII. Incertae Sedis</taxon>
        <taxon>Sulfobacillus</taxon>
    </lineage>
</organism>
<dbReference type="SUPFAM" id="SSF56349">
    <property type="entry name" value="DNA breaking-rejoining enzymes"/>
    <property type="match status" value="1"/>
</dbReference>
<sequence>MLRSIRDGDRRDPNQEMQTVLTGYLANDKWDMLDPFFERFRGQHFETTRRNRFIDFAGWDFNSPIKTEIKFYLAKNLLDNNFSVTTAATTFQRLKHVREFLKTNHPHLPSLLDMDLDKSIVQLRVYLHAKGLKSGIKYRNDFEAVYDMRRLYAYLDRFYDRRDEYEKDQWDVRKMPGVTFSYSSAHFTLSFALVPPPFRPMMKRYLRTRLKTKTFGTVLGDSNYIRTFLIYIHTRFPGWTRLTALNRTHIENFLDDLASSKANTTEDYRSHVLASIYNFVEYIQKAQYEEAPQEPAYHLLFKEDMPKRIRTKDRGIKHIPESVIEQLADLLNKDPMELTPLMSENDKEYIPLVILLMETGFRISDILNLRYNNCLFKTDHQWYLRGDIQKTQVKDHRIPITDDVALVVQSCIQFRQNRADVEHNPDKYLFVRTYGSRMGLPPTPHAVADTLNRWATRYHILDDQGKVYHFRNHAFRHTKAVELINNGMSLLTLQKYMAHCSPEMTMVYAQITDATLKKEWQHAQEQRVPLLQVNIATGDVMEADPSVIEWENVRAHLEAAKVPMGYCMASKSLGCPYVETPCLTCHNFCTTPENLSEFDEEIKQTQALIQRTIDMPIWNEKNQRRLEQLHAIRTTLANGRIHHPAGRKRREYL</sequence>
<comment type="caution">
    <text evidence="5">The sequence shown here is derived from an EMBL/GenBank/DDBJ whole genome shotgun (WGS) entry which is preliminary data.</text>
</comment>
<dbReference type="InterPro" id="IPR002104">
    <property type="entry name" value="Integrase_catalytic"/>
</dbReference>
<dbReference type="PANTHER" id="PTHR30349:SF41">
    <property type="entry name" value="INTEGRASE_RECOMBINASE PROTEIN MJ0367-RELATED"/>
    <property type="match status" value="1"/>
</dbReference>
<dbReference type="Pfam" id="PF00589">
    <property type="entry name" value="Phage_integrase"/>
    <property type="match status" value="1"/>
</dbReference>
<evidence type="ECO:0000256" key="1">
    <source>
        <dbReference type="ARBA" id="ARBA00008857"/>
    </source>
</evidence>
<dbReference type="EMBL" id="PXYX01000058">
    <property type="protein sequence ID" value="PSR24320.1"/>
    <property type="molecule type" value="Genomic_DNA"/>
</dbReference>
<keyword evidence="2" id="KW-0238">DNA-binding</keyword>
<evidence type="ECO:0000256" key="2">
    <source>
        <dbReference type="ARBA" id="ARBA00023125"/>
    </source>
</evidence>
<protein>
    <submittedName>
        <fullName evidence="5">Recombinase XerD</fullName>
    </submittedName>
</protein>
<dbReference type="PANTHER" id="PTHR30349">
    <property type="entry name" value="PHAGE INTEGRASE-RELATED"/>
    <property type="match status" value="1"/>
</dbReference>
<dbReference type="Gene3D" id="1.10.443.10">
    <property type="entry name" value="Intergrase catalytic core"/>
    <property type="match status" value="1"/>
</dbReference>
<dbReference type="GO" id="GO:0015074">
    <property type="term" value="P:DNA integration"/>
    <property type="evidence" value="ECO:0007669"/>
    <property type="project" value="InterPro"/>
</dbReference>
<evidence type="ECO:0000313" key="5">
    <source>
        <dbReference type="EMBL" id="PSR24320.1"/>
    </source>
</evidence>
<evidence type="ECO:0000259" key="4">
    <source>
        <dbReference type="PROSITE" id="PS51898"/>
    </source>
</evidence>
<evidence type="ECO:0000313" key="6">
    <source>
        <dbReference type="Proteomes" id="UP000242705"/>
    </source>
</evidence>
<dbReference type="Proteomes" id="UP000242705">
    <property type="component" value="Unassembled WGS sequence"/>
</dbReference>
<dbReference type="InterPro" id="IPR050090">
    <property type="entry name" value="Tyrosine_recombinase_XerCD"/>
</dbReference>
<proteinExistence type="inferred from homology"/>
<name>A0A2T2WQ05_SULTH</name>
<keyword evidence="3" id="KW-0233">DNA recombination</keyword>
<evidence type="ECO:0000256" key="3">
    <source>
        <dbReference type="ARBA" id="ARBA00023172"/>
    </source>
</evidence>
<dbReference type="GO" id="GO:0003677">
    <property type="term" value="F:DNA binding"/>
    <property type="evidence" value="ECO:0007669"/>
    <property type="project" value="UniProtKB-KW"/>
</dbReference>
<reference evidence="5 6" key="1">
    <citation type="journal article" date="2014" name="BMC Genomics">
        <title>Comparison of environmental and isolate Sulfobacillus genomes reveals diverse carbon, sulfur, nitrogen, and hydrogen metabolisms.</title>
        <authorList>
            <person name="Justice N.B."/>
            <person name="Norman A."/>
            <person name="Brown C.T."/>
            <person name="Singh A."/>
            <person name="Thomas B.C."/>
            <person name="Banfield J.F."/>
        </authorList>
    </citation>
    <scope>NUCLEOTIDE SEQUENCE [LARGE SCALE GENOMIC DNA]</scope>
    <source>
        <strain evidence="5">AMDSBA5</strain>
    </source>
</reference>
<dbReference type="GO" id="GO:0006310">
    <property type="term" value="P:DNA recombination"/>
    <property type="evidence" value="ECO:0007669"/>
    <property type="project" value="UniProtKB-KW"/>
</dbReference>